<dbReference type="Pfam" id="PF00395">
    <property type="entry name" value="SLH"/>
    <property type="match status" value="3"/>
</dbReference>
<comment type="caution">
    <text evidence="5">The sequence shown here is derived from an EMBL/GenBank/DDBJ whole genome shotgun (WGS) entry which is preliminary data.</text>
</comment>
<evidence type="ECO:0008006" key="7">
    <source>
        <dbReference type="Google" id="ProtNLM"/>
    </source>
</evidence>
<dbReference type="PROSITE" id="PS51175">
    <property type="entry name" value="CBM6"/>
    <property type="match status" value="1"/>
</dbReference>
<organism evidence="5 6">
    <name type="scientific">Paenibacillus paeoniae</name>
    <dbReference type="NCBI Taxonomy" id="2292705"/>
    <lineage>
        <taxon>Bacteria</taxon>
        <taxon>Bacillati</taxon>
        <taxon>Bacillota</taxon>
        <taxon>Bacilli</taxon>
        <taxon>Bacillales</taxon>
        <taxon>Paenibacillaceae</taxon>
        <taxon>Paenibacillus</taxon>
    </lineage>
</organism>
<dbReference type="Gene3D" id="2.60.120.260">
    <property type="entry name" value="Galactose-binding domain-like"/>
    <property type="match status" value="2"/>
</dbReference>
<dbReference type="CDD" id="cd14490">
    <property type="entry name" value="CBM6-CBM35-CBM36_like_1"/>
    <property type="match status" value="1"/>
</dbReference>
<dbReference type="GO" id="GO:0030246">
    <property type="term" value="F:carbohydrate binding"/>
    <property type="evidence" value="ECO:0007669"/>
    <property type="project" value="InterPro"/>
</dbReference>
<name>A0A371PJ97_9BACL</name>
<evidence type="ECO:0000313" key="6">
    <source>
        <dbReference type="Proteomes" id="UP000261905"/>
    </source>
</evidence>
<dbReference type="Gene3D" id="2.160.20.10">
    <property type="entry name" value="Single-stranded right-handed beta-helix, Pectin lyase-like"/>
    <property type="match status" value="1"/>
</dbReference>
<dbReference type="InterPro" id="IPR001119">
    <property type="entry name" value="SLH_dom"/>
</dbReference>
<sequence length="2363" mass="257929">MRRQDVDDGISEAGSIRIVTMNNVPSRSIFMPFSPISVITHIFPIKTPIMAAGILSYNEVSSKNRRSWIMLMLRRRKPISLLLAIVMLLSTLAAVPMVPLGGDNVVWAAADQAPASEFVRIKNRWTDHYLYEDKSGIVRYGFTSATDESSHWAIEDGTNGSGSKSIRNRATGQYISVADIAGRSSALTTASAAAGSDTAWIVEPAVNRAGQFTIRSAKFTSGTYFIHEEDQLGYAQVSGDIGAEWESPQWSFETAQTEQAVRIYNKFRKAYLYEETEEGEDKGKIAYGNIAHQDAASHWYVREVTDNGDEGATVELRNALTNHVVTQGTHWAAITGKTWEASAKNHWVMAPASNEGYVTFTNVFAADTGEDSPEEIPQGTYVLNTQFEDVFVRSNSWSNAGNDNAQWRIEVAPAIQPVRLVNYRDIGDESSKIYLFDDQGLVRYGALEADSAAYQWIIEDYNGSKRIRNLQSGLYMSPQNIGAAEDPLEVLTDEGGAGQWRLNESPLYDNFVSIESAIRSGQYIHVGDATGFAQAGEVDSAGSDAQWYVEDPAASAGGGTQIVQIRNVWQNMYLYEDDNGVLKYGNARSGDQRAEWIVTRYNGRSLIQNRATGHYLNVLNQTTGHLPLSELNIETLTDEQLLSVLWRIKDNGGGRNIWSARDLNNVPGEQAYINLQNLTKYAEYSAINPNWGSPKWQFVTVVGDAVSYVRIKNNTTGDYWYEDNGVVKYGDPADTDFLSHWLVEESDGGRKVIRNRATGHYVSMQPSGSDESEIENADIAVRAIEVGAGWSSHKWLMEENGELQAFRNGWTNDHYLTTRDSLGHLQRIRSAQLTSPEAEDSKWFAFENAPNMSPYVRIKSKNASGYWYEQDKMLRYGDLDASDSRTHWFMEDAGDGAQYVRNRATGHYINIEFMDRDNPASAISVEHFEMEWGAASPKWVIEDAATAGYVQFKNAWNSWRFLSTKDELGHVQQVANPQASDDDIQFAMEGVPADQLLLPVQYIRIKNVANGQYLLQSDKNVVVYGKPAADNAYSHWLLESGDGTQRIKNRATGMYVSLTPDYKYAETTASDVNAGKSQWIVEGAPIGDAFMLRSLMPGYSDEYLNTASALGYPERGLHLISNTNLHWTFETTPAEAVTPEWPEEPQLNAATAILDDSNYVRLINKATGELLLERDGKAIPAGAAATADDPQAHWLRQDYNGHKLFKNRASGRLLMVSSAGSEVTTSARGSSPIGLGAQWNVREILGYEEIISVLLSGQLLRQNGEAIQHGAPGDDASRWTLDPVEGTVRYEAEKAFVSGGVAVTSGTTGYASGFGKTGARAIIAVNGQEDGDYEAAIRYSNPASTAQTLTLKVNGLEAGQLQLAPTGSGVWRELAVTLPLREGYNSVSLERTAADTGTGQVLIDAVVVHDNVNLDYRGATLPYTTYEAEHMATNGTLLGPSRVYLDVASEASGRQVVKLNETGHYVEFEAAKDADSIVVRYSIPDAPAGGGIEATIGVYVDGQFRAELDLNSAYAWVYGNYPWSNDPKQGSAHRFFDDARAIIGQIPAGSTVRLEVRESDEAEYYIFDLIDLEQAGPALAMPEGFLSITEFGAVADDGLDDTEAFKAAMEAAKEEGKGVWVPKGTFEVGDGLLILDNVTIRGAGKWHTILNGAKFFGNGSNIGVFDLFIDGKISVRDDYAQTNGFEGAFGPGSTVQNVWIEHTKTGLWLTRPINKGGYTFNTDLYTNEFYIAGSRIRNVMADGMNFAVNTKNSMAEHMNIRYPGDDGMAMWSFVENVPTDYTENNTYRFNTVQLPWLANNIIVFGGKNHKVQDNIVLDTVAHGSGISVSTKFTPTPYEGMFVVERNTLIRTGSSDPGAGYNTGAIWIYAYDRDIDSEVIIRHNTVLDSTYHGLSIGGAKTLGSVSSTRAKVTVEDMVIDGAGLTGVEVGSTVKGAINFKNVIIRHTKFGAINNAAGDAFRIHQLSDKPEGPGQGTVTGGSTELPGSSADNDRRLSEGAAGKQPVIELSVNSQGIAELSIAALRAAAVQNPGASVVAKSGRASYVLPVDLMSLIAPYVEGDTEADGTLILKIEGVTAQLRDEIASRAREAGLELAGEPVQFRLYLKRGDSLQELNGFGRTYITRTITVDGQLDSATSAAMIYNPGTREFRYVPALFSSEKESTTATIMSPGNSIYVVVHGAKTFTDIERHWARGSIEQLASKRIVFGKSEGRFAPQDAITRAEFAALLVRALGLRAGIGGNADFGDVKASDWFYREVSIAAELGLVSGFGDGNFRPNDTITREQMAVMAANALSASSAASGAADKFGDGDRIGVWARSAVEHVVKLGIMQGKTEIVFAPKDLATRAEAVVVLKRVLLEMKLIDE</sequence>
<dbReference type="Pfam" id="PF22816">
    <property type="entry name" value="CatAgl_D2"/>
    <property type="match status" value="1"/>
</dbReference>
<evidence type="ECO:0000259" key="4">
    <source>
        <dbReference type="PROSITE" id="PS51272"/>
    </source>
</evidence>
<protein>
    <recommendedName>
        <fullName evidence="7">CBM6 domain-containing protein</fullName>
    </recommendedName>
</protein>
<evidence type="ECO:0000259" key="3">
    <source>
        <dbReference type="PROSITE" id="PS51175"/>
    </source>
</evidence>
<dbReference type="InterPro" id="IPR033801">
    <property type="entry name" value="CBM6-CBM35-CBM36-like_1"/>
</dbReference>
<feature type="domain" description="SLH" evidence="4">
    <location>
        <begin position="2303"/>
        <end position="2363"/>
    </location>
</feature>
<feature type="region of interest" description="Disordered" evidence="1">
    <location>
        <begin position="1964"/>
        <end position="1999"/>
    </location>
</feature>
<evidence type="ECO:0000256" key="1">
    <source>
        <dbReference type="SAM" id="MobiDB-lite"/>
    </source>
</evidence>
<dbReference type="SUPFAM" id="SSF50370">
    <property type="entry name" value="Ricin B-like lectins"/>
    <property type="match status" value="2"/>
</dbReference>
<proteinExistence type="predicted"/>
<dbReference type="InterPro" id="IPR051465">
    <property type="entry name" value="Cell_Envelope_Struct_Comp"/>
</dbReference>
<dbReference type="InterPro" id="IPR011050">
    <property type="entry name" value="Pectin_lyase_fold/virulence"/>
</dbReference>
<keyword evidence="2" id="KW-1133">Transmembrane helix</keyword>
<gene>
    <name evidence="5" type="ORF">DX130_04360</name>
</gene>
<accession>A0A371PJ97</accession>
<keyword evidence="2" id="KW-0472">Membrane</keyword>
<evidence type="ECO:0000313" key="5">
    <source>
        <dbReference type="EMBL" id="REK76286.1"/>
    </source>
</evidence>
<feature type="domain" description="SLH" evidence="4">
    <location>
        <begin position="2239"/>
        <end position="2302"/>
    </location>
</feature>
<feature type="compositionally biased region" description="Polar residues" evidence="1">
    <location>
        <begin position="1978"/>
        <end position="1988"/>
    </location>
</feature>
<feature type="domain" description="CBM6" evidence="3">
    <location>
        <begin position="1288"/>
        <end position="1409"/>
    </location>
</feature>
<feature type="domain" description="SLH" evidence="4">
    <location>
        <begin position="2178"/>
        <end position="2238"/>
    </location>
</feature>
<dbReference type="InterPro" id="IPR005084">
    <property type="entry name" value="CBM6"/>
</dbReference>
<dbReference type="Gene3D" id="2.80.10.50">
    <property type="match status" value="8"/>
</dbReference>
<keyword evidence="2" id="KW-0812">Transmembrane</keyword>
<dbReference type="InterPro" id="IPR012334">
    <property type="entry name" value="Pectin_lyas_fold"/>
</dbReference>
<dbReference type="PANTHER" id="PTHR43308">
    <property type="entry name" value="OUTER MEMBRANE PROTEIN ALPHA-RELATED"/>
    <property type="match status" value="1"/>
</dbReference>
<reference evidence="5 6" key="1">
    <citation type="submission" date="2018-08" db="EMBL/GenBank/DDBJ databases">
        <title>Paenibacillus sp. M4BSY-1, whole genome shotgun sequence.</title>
        <authorList>
            <person name="Tuo L."/>
        </authorList>
    </citation>
    <scope>NUCLEOTIDE SEQUENCE [LARGE SCALE GENOMIC DNA]</scope>
    <source>
        <strain evidence="5 6">M4BSY-1</strain>
    </source>
</reference>
<dbReference type="Pfam" id="PF22815">
    <property type="entry name" value="CatAgl_D1"/>
    <property type="match status" value="1"/>
</dbReference>
<dbReference type="Proteomes" id="UP000261905">
    <property type="component" value="Unassembled WGS sequence"/>
</dbReference>
<dbReference type="PANTHER" id="PTHR43308:SF5">
    <property type="entry name" value="S-LAYER PROTEIN _ PEPTIDOGLYCAN ENDO-BETA-N-ACETYLGLUCOSAMINIDASE"/>
    <property type="match status" value="1"/>
</dbReference>
<dbReference type="InterPro" id="IPR006626">
    <property type="entry name" value="PbH1"/>
</dbReference>
<keyword evidence="6" id="KW-1185">Reference proteome</keyword>
<dbReference type="InterPro" id="IPR008979">
    <property type="entry name" value="Galactose-bd-like_sf"/>
</dbReference>
<feature type="transmembrane region" description="Helical" evidence="2">
    <location>
        <begin position="36"/>
        <end position="58"/>
    </location>
</feature>
<dbReference type="EMBL" id="QUBQ01000001">
    <property type="protein sequence ID" value="REK76286.1"/>
    <property type="molecule type" value="Genomic_DNA"/>
</dbReference>
<dbReference type="SUPFAM" id="SSF49785">
    <property type="entry name" value="Galactose-binding domain-like"/>
    <property type="match status" value="1"/>
</dbReference>
<dbReference type="CDD" id="cd23432">
    <property type="entry name" value="beta-trefoil_Ricin_EndoBetaGal-like"/>
    <property type="match status" value="8"/>
</dbReference>
<dbReference type="SMART" id="SM00710">
    <property type="entry name" value="PbH1"/>
    <property type="match status" value="5"/>
</dbReference>
<dbReference type="InterPro" id="IPR035992">
    <property type="entry name" value="Ricin_B-like_lectins"/>
</dbReference>
<dbReference type="PROSITE" id="PS51272">
    <property type="entry name" value="SLH"/>
    <property type="match status" value="3"/>
</dbReference>
<dbReference type="SUPFAM" id="SSF51126">
    <property type="entry name" value="Pectin lyase-like"/>
    <property type="match status" value="1"/>
</dbReference>
<evidence type="ECO:0000256" key="2">
    <source>
        <dbReference type="SAM" id="Phobius"/>
    </source>
</evidence>
<feature type="transmembrane region" description="Helical" evidence="2">
    <location>
        <begin position="79"/>
        <end position="98"/>
    </location>
</feature>
<dbReference type="InterPro" id="IPR055149">
    <property type="entry name" value="Agl_cat_D2"/>
</dbReference>